<dbReference type="CDD" id="cd07012">
    <property type="entry name" value="PBP2_Bug_TTT"/>
    <property type="match status" value="1"/>
</dbReference>
<evidence type="ECO:0000313" key="3">
    <source>
        <dbReference type="EMBL" id="MCW8084186.1"/>
    </source>
</evidence>
<name>A0ABT3NPU3_9PROT</name>
<dbReference type="PIRSF" id="PIRSF017082">
    <property type="entry name" value="YflP"/>
    <property type="match status" value="1"/>
</dbReference>
<dbReference type="EMBL" id="JAPFQI010000001">
    <property type="protein sequence ID" value="MCW8084186.1"/>
    <property type="molecule type" value="Genomic_DNA"/>
</dbReference>
<feature type="signal peptide" evidence="2">
    <location>
        <begin position="1"/>
        <end position="26"/>
    </location>
</feature>
<reference evidence="3 4" key="1">
    <citation type="submission" date="2022-10" db="EMBL/GenBank/DDBJ databases">
        <title>Roseococcus glaciei nov., sp. nov., isolated from glacier.</title>
        <authorList>
            <person name="Liu Q."/>
            <person name="Xin Y.-H."/>
        </authorList>
    </citation>
    <scope>NUCLEOTIDE SEQUENCE [LARGE SCALE GENOMIC DNA]</scope>
    <source>
        <strain evidence="3 4">MDT2-1-1</strain>
    </source>
</reference>
<evidence type="ECO:0000256" key="1">
    <source>
        <dbReference type="ARBA" id="ARBA00006987"/>
    </source>
</evidence>
<protein>
    <submittedName>
        <fullName evidence="3">Tripartite tricarboxylate transporter substrate binding protein</fullName>
    </submittedName>
</protein>
<gene>
    <name evidence="3" type="ORF">OF850_00975</name>
</gene>
<sequence length="326" mass="34431">MSPFAMRRRHAFAAGLALPFARTAFAQGDYPSRPVTVVIGFTPAGLTDTMTRIIAGRMGRELGQNLVVENRPGAATSIASAHVAQARADGYTLLMGTASLAINPALQPSLPPRDPRQDLAPVGMAYESPFLLIVRADLPIRDLADFVAHARAHPGRIEMGSSGTGATNHLLIAMLAREAGIQLEHIPYRGAAAALTDLRGGRIAATWATPPDAMPLVGDGTARALAVSSRERMRTLPDVPAAPETLPGVHGTFWQGLFAPPGTPEPVLARLGAALDAATRDPEIVRRAEESGVVMRPGDGGALRAYLASETERWSTLIRAANIRAE</sequence>
<evidence type="ECO:0000256" key="2">
    <source>
        <dbReference type="SAM" id="SignalP"/>
    </source>
</evidence>
<dbReference type="Pfam" id="PF03401">
    <property type="entry name" value="TctC"/>
    <property type="match status" value="1"/>
</dbReference>
<dbReference type="SUPFAM" id="SSF53850">
    <property type="entry name" value="Periplasmic binding protein-like II"/>
    <property type="match status" value="1"/>
</dbReference>
<dbReference type="InterPro" id="IPR005064">
    <property type="entry name" value="BUG"/>
</dbReference>
<comment type="caution">
    <text evidence="3">The sequence shown here is derived from an EMBL/GenBank/DDBJ whole genome shotgun (WGS) entry which is preliminary data.</text>
</comment>
<keyword evidence="2" id="KW-0732">Signal</keyword>
<accession>A0ABT3NPU3</accession>
<keyword evidence="4" id="KW-1185">Reference proteome</keyword>
<dbReference type="RefSeq" id="WP_301587793.1">
    <property type="nucleotide sequence ID" value="NZ_JAPFQI010000001.1"/>
</dbReference>
<evidence type="ECO:0000313" key="4">
    <source>
        <dbReference type="Proteomes" id="UP001526430"/>
    </source>
</evidence>
<dbReference type="InterPro" id="IPR042100">
    <property type="entry name" value="Bug_dom1"/>
</dbReference>
<proteinExistence type="inferred from homology"/>
<organism evidence="3 4">
    <name type="scientific">Sabulicella glaciei</name>
    <dbReference type="NCBI Taxonomy" id="2984948"/>
    <lineage>
        <taxon>Bacteria</taxon>
        <taxon>Pseudomonadati</taxon>
        <taxon>Pseudomonadota</taxon>
        <taxon>Alphaproteobacteria</taxon>
        <taxon>Acetobacterales</taxon>
        <taxon>Acetobacteraceae</taxon>
        <taxon>Sabulicella</taxon>
    </lineage>
</organism>
<dbReference type="PANTHER" id="PTHR42928:SF5">
    <property type="entry name" value="BLR1237 PROTEIN"/>
    <property type="match status" value="1"/>
</dbReference>
<dbReference type="Gene3D" id="3.40.190.10">
    <property type="entry name" value="Periplasmic binding protein-like II"/>
    <property type="match status" value="1"/>
</dbReference>
<dbReference type="Proteomes" id="UP001526430">
    <property type="component" value="Unassembled WGS sequence"/>
</dbReference>
<dbReference type="PANTHER" id="PTHR42928">
    <property type="entry name" value="TRICARBOXYLATE-BINDING PROTEIN"/>
    <property type="match status" value="1"/>
</dbReference>
<feature type="chain" id="PRO_5046821674" evidence="2">
    <location>
        <begin position="27"/>
        <end position="326"/>
    </location>
</feature>
<dbReference type="Gene3D" id="3.40.190.150">
    <property type="entry name" value="Bordetella uptake gene, domain 1"/>
    <property type="match status" value="1"/>
</dbReference>
<comment type="similarity">
    <text evidence="1">Belongs to the UPF0065 (bug) family.</text>
</comment>